<evidence type="ECO:0000313" key="2">
    <source>
        <dbReference type="EMBL" id="GAO98143.1"/>
    </source>
</evidence>
<proteinExistence type="predicted"/>
<dbReference type="EMBL" id="BBVC01000026">
    <property type="protein sequence ID" value="GAO98143.1"/>
    <property type="molecule type" value="Genomic_DNA"/>
</dbReference>
<feature type="region of interest" description="Disordered" evidence="1">
    <location>
        <begin position="1"/>
        <end position="59"/>
    </location>
</feature>
<organism evidence="2 3">
    <name type="scientific">Caedimonas varicaedens</name>
    <dbReference type="NCBI Taxonomy" id="1629334"/>
    <lineage>
        <taxon>Bacteria</taxon>
        <taxon>Pseudomonadati</taxon>
        <taxon>Pseudomonadota</taxon>
        <taxon>Alphaproteobacteria</taxon>
        <taxon>Holosporales</taxon>
        <taxon>Caedimonadaceae</taxon>
        <taxon>Caedimonas</taxon>
    </lineage>
</organism>
<keyword evidence="3" id="KW-1185">Reference proteome</keyword>
<sequence>MTSKPKKPTLPPRLAKKSTLTRRRNDVNQTLKKVLESEVLPPSKGQKHSFDKKPKGPLGVNGVVKDVLEAENFIKPRKMACGGVAKIRLGQSTPSGC</sequence>
<name>A0A0K8MD50_9PROT</name>
<evidence type="ECO:0000256" key="1">
    <source>
        <dbReference type="SAM" id="MobiDB-lite"/>
    </source>
</evidence>
<dbReference type="STRING" id="1629334.Cva_00791"/>
<comment type="caution">
    <text evidence="2">The sequence shown here is derived from an EMBL/GenBank/DDBJ whole genome shotgun (WGS) entry which is preliminary data.</text>
</comment>
<evidence type="ECO:0000313" key="3">
    <source>
        <dbReference type="Proteomes" id="UP000036771"/>
    </source>
</evidence>
<gene>
    <name evidence="2" type="ORF">Cva_00791</name>
</gene>
<reference evidence="2 3" key="1">
    <citation type="submission" date="2015-03" db="EMBL/GenBank/DDBJ databases">
        <title>Caedibacter varicaedens, whole genome shotgun sequence.</title>
        <authorList>
            <person name="Suzuki H."/>
            <person name="Dapper A.L."/>
            <person name="Gibson A.K."/>
            <person name="Jackson C."/>
            <person name="Lee H."/>
            <person name="Pejaver V.R."/>
            <person name="Doak T."/>
            <person name="Lynch M."/>
        </authorList>
    </citation>
    <scope>NUCLEOTIDE SEQUENCE [LARGE SCALE GENOMIC DNA]</scope>
</reference>
<dbReference type="Proteomes" id="UP000036771">
    <property type="component" value="Unassembled WGS sequence"/>
</dbReference>
<accession>A0A0K8MD50</accession>
<dbReference type="AlphaFoldDB" id="A0A0K8MD50"/>
<protein>
    <submittedName>
        <fullName evidence="2">Uncharacterized protein</fullName>
    </submittedName>
</protein>